<dbReference type="GO" id="GO:0016301">
    <property type="term" value="F:kinase activity"/>
    <property type="evidence" value="ECO:0007669"/>
    <property type="project" value="UniProtKB-KW"/>
</dbReference>
<dbReference type="SUPFAM" id="SSF56399">
    <property type="entry name" value="ADP-ribosylation"/>
    <property type="match status" value="1"/>
</dbReference>
<keyword evidence="2" id="KW-0808">Transferase</keyword>
<dbReference type="EMBL" id="VEPZ02001044">
    <property type="protein sequence ID" value="KAE8698906.1"/>
    <property type="molecule type" value="Genomic_DNA"/>
</dbReference>
<evidence type="ECO:0000313" key="2">
    <source>
        <dbReference type="EMBL" id="KAE8698906.1"/>
    </source>
</evidence>
<gene>
    <name evidence="2" type="ORF">F3Y22_tig00110597pilonHSYRG01061</name>
</gene>
<dbReference type="Proteomes" id="UP000436088">
    <property type="component" value="Unassembled WGS sequence"/>
</dbReference>
<dbReference type="AlphaFoldDB" id="A0A6A3A4V1"/>
<keyword evidence="3" id="KW-1185">Reference proteome</keyword>
<dbReference type="InterPro" id="IPR012317">
    <property type="entry name" value="Poly(ADP-ribose)pol_cat_dom"/>
</dbReference>
<sequence length="249" mass="27987">MEFMDEIAEDGYQESAMIVGKDKDEISRAAASKDDEIDSGYCFDIFLKSDLIKLHESSTEYLIITKAFFSGMEENLSKMIQIVAIHKISHSSLPAKGRAENFQILKKAVAGKCGGDANIKYTWYSGSRDEICEIVMHGFSWYSKTAENQYRCRNSVYLSAAKFSFDSVLSSKVDDTGLRHLLLCRVILGMQEVVTGDCNGRFHPSSPEFDSGVDDLSTPRKYIIWSTSMNSHILPCYIISFEAPFLRGE</sequence>
<keyword evidence="2" id="KW-0418">Kinase</keyword>
<dbReference type="InterPro" id="IPR044964">
    <property type="entry name" value="RCD1/SRO1-5"/>
</dbReference>
<evidence type="ECO:0000259" key="1">
    <source>
        <dbReference type="PROSITE" id="PS51059"/>
    </source>
</evidence>
<feature type="domain" description="PARP catalytic" evidence="1">
    <location>
        <begin position="37"/>
        <end position="249"/>
    </location>
</feature>
<dbReference type="PROSITE" id="PS51059">
    <property type="entry name" value="PARP_CATALYTIC"/>
    <property type="match status" value="1"/>
</dbReference>
<name>A0A6A3A4V1_HIBSY</name>
<dbReference type="PANTHER" id="PTHR32263">
    <property type="entry name" value="INACTIVE POLY [ADP-RIBOSE] POLYMERASE SRO4-RELATED"/>
    <property type="match status" value="1"/>
</dbReference>
<dbReference type="PANTHER" id="PTHR32263:SF14">
    <property type="entry name" value="INACTIVE POLY [ADP-RIBOSE] POLYMERASE SRO2-RELATED"/>
    <property type="match status" value="1"/>
</dbReference>
<protein>
    <submittedName>
        <fullName evidence="2">Kinase superfamily protein</fullName>
    </submittedName>
</protein>
<organism evidence="2 3">
    <name type="scientific">Hibiscus syriacus</name>
    <name type="common">Rose of Sharon</name>
    <dbReference type="NCBI Taxonomy" id="106335"/>
    <lineage>
        <taxon>Eukaryota</taxon>
        <taxon>Viridiplantae</taxon>
        <taxon>Streptophyta</taxon>
        <taxon>Embryophyta</taxon>
        <taxon>Tracheophyta</taxon>
        <taxon>Spermatophyta</taxon>
        <taxon>Magnoliopsida</taxon>
        <taxon>eudicotyledons</taxon>
        <taxon>Gunneridae</taxon>
        <taxon>Pentapetalae</taxon>
        <taxon>rosids</taxon>
        <taxon>malvids</taxon>
        <taxon>Malvales</taxon>
        <taxon>Malvaceae</taxon>
        <taxon>Malvoideae</taxon>
        <taxon>Hibiscus</taxon>
    </lineage>
</organism>
<evidence type="ECO:0000313" key="3">
    <source>
        <dbReference type="Proteomes" id="UP000436088"/>
    </source>
</evidence>
<proteinExistence type="predicted"/>
<accession>A0A6A3A4V1</accession>
<comment type="caution">
    <text evidence="2">The sequence shown here is derived from an EMBL/GenBank/DDBJ whole genome shotgun (WGS) entry which is preliminary data.</text>
</comment>
<dbReference type="GO" id="GO:0003950">
    <property type="term" value="F:NAD+ poly-ADP-ribosyltransferase activity"/>
    <property type="evidence" value="ECO:0007669"/>
    <property type="project" value="InterPro"/>
</dbReference>
<dbReference type="Gene3D" id="3.90.228.10">
    <property type="match status" value="1"/>
</dbReference>
<reference evidence="2" key="1">
    <citation type="submission" date="2019-09" db="EMBL/GenBank/DDBJ databases">
        <title>Draft genome information of white flower Hibiscus syriacus.</title>
        <authorList>
            <person name="Kim Y.-M."/>
        </authorList>
    </citation>
    <scope>NUCLEOTIDE SEQUENCE [LARGE SCALE GENOMIC DNA]</scope>
    <source>
        <strain evidence="2">YM2019G1</strain>
    </source>
</reference>